<dbReference type="Pfam" id="PF00550">
    <property type="entry name" value="PP-binding"/>
    <property type="match status" value="1"/>
</dbReference>
<dbReference type="SMART" id="SM00826">
    <property type="entry name" value="PKS_DH"/>
    <property type="match status" value="1"/>
</dbReference>
<evidence type="ECO:0000313" key="8">
    <source>
        <dbReference type="EMBL" id="SHM83222.1"/>
    </source>
</evidence>
<dbReference type="InterPro" id="IPR049551">
    <property type="entry name" value="PKS_DH_C"/>
</dbReference>
<dbReference type="InterPro" id="IPR013968">
    <property type="entry name" value="PKS_KR"/>
</dbReference>
<dbReference type="InterPro" id="IPR020807">
    <property type="entry name" value="PKS_DH"/>
</dbReference>
<dbReference type="InterPro" id="IPR036736">
    <property type="entry name" value="ACP-like_sf"/>
</dbReference>
<dbReference type="InterPro" id="IPR057326">
    <property type="entry name" value="KR_dom"/>
</dbReference>
<dbReference type="GO" id="GO:0017000">
    <property type="term" value="P:antibiotic biosynthetic process"/>
    <property type="evidence" value="ECO:0007669"/>
    <property type="project" value="UniProtKB-ARBA"/>
</dbReference>
<name>A0A1M7LYD5_9ACTN</name>
<evidence type="ECO:0000256" key="3">
    <source>
        <dbReference type="ARBA" id="ARBA00022679"/>
    </source>
</evidence>
<gene>
    <name evidence="8" type="ORF">SAMN05216499_1153</name>
</gene>
<dbReference type="PANTHER" id="PTHR43775">
    <property type="entry name" value="FATTY ACID SYNTHASE"/>
    <property type="match status" value="1"/>
</dbReference>
<sequence length="967" mass="99324">MATGTLRRDDGGLDRLLLSAAELHVRGITVDWTPTYSHAGPVRPADLPTYAFQHKRYWLEPVTAPNDPAALGFAAAEHPLLGAVVDLPDGGAVFTSRLSTARHPWLADHAVSGSVLLPGAVFLELALRAGREVGAGTLDELVIEAPLTLSGRDGVQLRVSAGAPGADGRRPLHVHSRADGAAEWTRHVEGHLVQGPLKAPESDGEPWPPPGAEPIATDGFYERLADAGYAYGPAFRGLGSAWRRGSEVWAEVALQSELHAAAAGFGLHPALLDAALQAANLGAAPAAEAGHVLLPFAWSGVALHATGATALRVHARPTGTGSVSFALTDPAGRPVAEIGALVLRPLASSAPVSDALFRVERIPLSAPPVPVSGEAPVTPVLDLTVATGLAAPAAARDLTGRALAYLQQHLTTGDGPLAVLTADPADDPATEAVHSLVRSAQLEHPARIHLVATDSPAAASALLPSLIAAAEPQSYVRDGRVTVPRLVRAHVPDASGTTTAAPEEKQVLDPDGTVLITGGTGTLGGLVARHLVAEFGIRHLLLLSRRGLDADGAADLVAALDAEGAGAEVVAADAADREALAAVIGAIPPGRPLTAVVHAAGTLDDGVFTAQTPERLDAVLRAKADGAWHLHELTREVDLAAFVLFSSGAGTLGSAGQANYAAANGFLDGLARLRHSQGLPAVSVAWGLWSQASGLTGRLGEAGLARLEGSGAQRGLTTPEALALFDAALATGEPTLLATRLDYAALRLQAAGGDLNPLLRGLVRAAPRTTATAGLAPADPTAADGRDSLPRRLAALDAAGQLRLLVDLVRSSAAYVLGQSVDETVRATQTFKDVGFDSLTAVRMRNRLAEATGIRLTATLVFDHPTPTALATHLRDRLGLSAADSATEPSRELLADLPELDRLEASLAAAASTGAGRGPAAARIAARLAALADRWTAATVPEDADVDLDTASDDEIFQLLDNELGLS</sequence>
<dbReference type="Pfam" id="PF08659">
    <property type="entry name" value="KR"/>
    <property type="match status" value="1"/>
</dbReference>
<evidence type="ECO:0000259" key="7">
    <source>
        <dbReference type="PROSITE" id="PS52019"/>
    </source>
</evidence>
<protein>
    <submittedName>
        <fullName evidence="8">Phosphopantetheine attachment site</fullName>
    </submittedName>
</protein>
<keyword evidence="2" id="KW-0597">Phosphoprotein</keyword>
<feature type="domain" description="PKS/mFAS DH" evidence="7">
    <location>
        <begin position="78"/>
        <end position="352"/>
    </location>
</feature>
<dbReference type="PROSITE" id="PS00012">
    <property type="entry name" value="PHOSPHOPANTETHEINE"/>
    <property type="match status" value="1"/>
</dbReference>
<keyword evidence="1" id="KW-0596">Phosphopantetheine</keyword>
<evidence type="ECO:0000256" key="1">
    <source>
        <dbReference type="ARBA" id="ARBA00022450"/>
    </source>
</evidence>
<dbReference type="Gene3D" id="1.10.1200.10">
    <property type="entry name" value="ACP-like"/>
    <property type="match status" value="1"/>
</dbReference>
<feature type="domain" description="Carrier" evidence="6">
    <location>
        <begin position="803"/>
        <end position="878"/>
    </location>
</feature>
<dbReference type="InterPro" id="IPR006162">
    <property type="entry name" value="Ppantetheine_attach_site"/>
</dbReference>
<keyword evidence="3" id="KW-0808">Transferase</keyword>
<dbReference type="PROSITE" id="PS50075">
    <property type="entry name" value="CARRIER"/>
    <property type="match status" value="1"/>
</dbReference>
<dbReference type="Gene3D" id="3.30.70.3290">
    <property type="match status" value="1"/>
</dbReference>
<organism evidence="8 9">
    <name type="scientific">Actinacidiphila paucisporea</name>
    <dbReference type="NCBI Taxonomy" id="310782"/>
    <lineage>
        <taxon>Bacteria</taxon>
        <taxon>Bacillati</taxon>
        <taxon>Actinomycetota</taxon>
        <taxon>Actinomycetes</taxon>
        <taxon>Kitasatosporales</taxon>
        <taxon>Streptomycetaceae</taxon>
        <taxon>Actinacidiphila</taxon>
    </lineage>
</organism>
<dbReference type="PANTHER" id="PTHR43775:SF51">
    <property type="entry name" value="INACTIVE PHENOLPHTHIOCEROL SYNTHESIS POLYKETIDE SYNTHASE TYPE I PKS1-RELATED"/>
    <property type="match status" value="1"/>
</dbReference>
<dbReference type="Gene3D" id="3.10.129.110">
    <property type="entry name" value="Polyketide synthase dehydratase"/>
    <property type="match status" value="1"/>
</dbReference>
<feature type="region of interest" description="C-terminal hotdog fold" evidence="5">
    <location>
        <begin position="212"/>
        <end position="352"/>
    </location>
</feature>
<evidence type="ECO:0000256" key="5">
    <source>
        <dbReference type="PROSITE-ProRule" id="PRU01363"/>
    </source>
</evidence>
<dbReference type="AlphaFoldDB" id="A0A1M7LYD5"/>
<dbReference type="PROSITE" id="PS52019">
    <property type="entry name" value="PKS_MFAS_DH"/>
    <property type="match status" value="1"/>
</dbReference>
<dbReference type="CDD" id="cd08956">
    <property type="entry name" value="KR_3_FAS_SDR_x"/>
    <property type="match status" value="1"/>
</dbReference>
<keyword evidence="4" id="KW-0511">Multifunctional enzyme</keyword>
<evidence type="ECO:0000256" key="4">
    <source>
        <dbReference type="ARBA" id="ARBA00023268"/>
    </source>
</evidence>
<feature type="region of interest" description="N-terminal hotdog fold" evidence="5">
    <location>
        <begin position="78"/>
        <end position="199"/>
    </location>
</feature>
<dbReference type="InterPro" id="IPR009081">
    <property type="entry name" value="PP-bd_ACP"/>
</dbReference>
<keyword evidence="9" id="KW-1185">Reference proteome</keyword>
<feature type="active site" description="Proton donor; for dehydratase activity" evidence="5">
    <location>
        <position position="273"/>
    </location>
</feature>
<feature type="active site" description="Proton acceptor; for dehydratase activity" evidence="5">
    <location>
        <position position="109"/>
    </location>
</feature>
<dbReference type="STRING" id="310782.SAMN05216499_1153"/>
<dbReference type="GO" id="GO:0004312">
    <property type="term" value="F:fatty acid synthase activity"/>
    <property type="evidence" value="ECO:0007669"/>
    <property type="project" value="TreeGrafter"/>
</dbReference>
<evidence type="ECO:0000259" key="6">
    <source>
        <dbReference type="PROSITE" id="PS50075"/>
    </source>
</evidence>
<dbReference type="SUPFAM" id="SSF47336">
    <property type="entry name" value="ACP-like"/>
    <property type="match status" value="1"/>
</dbReference>
<dbReference type="SMART" id="SM00822">
    <property type="entry name" value="PKS_KR"/>
    <property type="match status" value="1"/>
</dbReference>
<evidence type="ECO:0000256" key="2">
    <source>
        <dbReference type="ARBA" id="ARBA00022553"/>
    </source>
</evidence>
<dbReference type="EMBL" id="FRBI01000015">
    <property type="protein sequence ID" value="SHM83222.1"/>
    <property type="molecule type" value="Genomic_DNA"/>
</dbReference>
<dbReference type="GO" id="GO:0006633">
    <property type="term" value="P:fatty acid biosynthetic process"/>
    <property type="evidence" value="ECO:0007669"/>
    <property type="project" value="TreeGrafter"/>
</dbReference>
<reference evidence="8 9" key="1">
    <citation type="submission" date="2016-11" db="EMBL/GenBank/DDBJ databases">
        <authorList>
            <person name="Jaros S."/>
            <person name="Januszkiewicz K."/>
            <person name="Wedrychowicz H."/>
        </authorList>
    </citation>
    <scope>NUCLEOTIDE SEQUENCE [LARGE SCALE GENOMIC DNA]</scope>
    <source>
        <strain evidence="8 9">CGMCC 4.2025</strain>
    </source>
</reference>
<dbReference type="Gene3D" id="3.40.50.720">
    <property type="entry name" value="NAD(P)-binding Rossmann-like Domain"/>
    <property type="match status" value="1"/>
</dbReference>
<dbReference type="InterPro" id="IPR049900">
    <property type="entry name" value="PKS_mFAS_DH"/>
</dbReference>
<dbReference type="InterPro" id="IPR050091">
    <property type="entry name" value="PKS_NRPS_Biosynth_Enz"/>
</dbReference>
<dbReference type="Pfam" id="PF14765">
    <property type="entry name" value="PS-DH"/>
    <property type="match status" value="1"/>
</dbReference>
<dbReference type="GO" id="GO:0031177">
    <property type="term" value="F:phosphopantetheine binding"/>
    <property type="evidence" value="ECO:0007669"/>
    <property type="project" value="InterPro"/>
</dbReference>
<dbReference type="Pfam" id="PF21089">
    <property type="entry name" value="PKS_DH_N"/>
    <property type="match status" value="1"/>
</dbReference>
<dbReference type="InterPro" id="IPR036291">
    <property type="entry name" value="NAD(P)-bd_dom_sf"/>
</dbReference>
<dbReference type="InterPro" id="IPR042104">
    <property type="entry name" value="PKS_dehydratase_sf"/>
</dbReference>
<dbReference type="SMART" id="SM00823">
    <property type="entry name" value="PKS_PP"/>
    <property type="match status" value="1"/>
</dbReference>
<dbReference type="FunFam" id="1.10.1200.10:FF:000007">
    <property type="entry name" value="Probable polyketide synthase pks17"/>
    <property type="match status" value="1"/>
</dbReference>
<evidence type="ECO:0000313" key="9">
    <source>
        <dbReference type="Proteomes" id="UP000184111"/>
    </source>
</evidence>
<dbReference type="SMART" id="SM01294">
    <property type="entry name" value="PKS_PP_betabranch"/>
    <property type="match status" value="1"/>
</dbReference>
<accession>A0A1M7LYD5</accession>
<dbReference type="SUPFAM" id="SSF51735">
    <property type="entry name" value="NAD(P)-binding Rossmann-fold domains"/>
    <property type="match status" value="2"/>
</dbReference>
<dbReference type="Proteomes" id="UP000184111">
    <property type="component" value="Unassembled WGS sequence"/>
</dbReference>
<proteinExistence type="predicted"/>
<dbReference type="InterPro" id="IPR049552">
    <property type="entry name" value="PKS_DH_N"/>
</dbReference>
<dbReference type="InterPro" id="IPR020806">
    <property type="entry name" value="PKS_PP-bd"/>
</dbReference>